<evidence type="ECO:0000313" key="10">
    <source>
        <dbReference type="EMBL" id="MBD1372528.1"/>
    </source>
</evidence>
<comment type="similarity">
    <text evidence="7">Belongs to the NAGSA dehydrogenase family. Type 1 subfamily.</text>
</comment>
<dbReference type="InterPro" id="IPR000534">
    <property type="entry name" value="Semialdehyde_DH_NAD-bd"/>
</dbReference>
<comment type="catalytic activity">
    <reaction evidence="6 7">
        <text>N-acetyl-L-glutamate 5-semialdehyde + phosphate + NADP(+) = N-acetyl-L-glutamyl 5-phosphate + NADPH + H(+)</text>
        <dbReference type="Rhea" id="RHEA:21588"/>
        <dbReference type="ChEBI" id="CHEBI:15378"/>
        <dbReference type="ChEBI" id="CHEBI:29123"/>
        <dbReference type="ChEBI" id="CHEBI:43474"/>
        <dbReference type="ChEBI" id="CHEBI:57783"/>
        <dbReference type="ChEBI" id="CHEBI:57936"/>
        <dbReference type="ChEBI" id="CHEBI:58349"/>
        <dbReference type="EC" id="1.2.1.38"/>
    </reaction>
</comment>
<dbReference type="FunFam" id="3.30.360.10:FF:000014">
    <property type="entry name" value="N-acetyl-gamma-glutamyl-phosphate reductase"/>
    <property type="match status" value="1"/>
</dbReference>
<dbReference type="PROSITE" id="PS01224">
    <property type="entry name" value="ARGC"/>
    <property type="match status" value="1"/>
</dbReference>
<keyword evidence="7" id="KW-0963">Cytoplasm</keyword>
<dbReference type="NCBIfam" id="TIGR01850">
    <property type="entry name" value="argC"/>
    <property type="match status" value="1"/>
</dbReference>
<dbReference type="PANTHER" id="PTHR32338">
    <property type="entry name" value="N-ACETYL-GAMMA-GLUTAMYL-PHOSPHATE REDUCTASE, CHLOROPLASTIC-RELATED-RELATED"/>
    <property type="match status" value="1"/>
</dbReference>
<sequence length="346" mass="39247">MTELKVAIIGASGYAGAELIRLIMHHPNLELEMIISSQHVGRSLHTVYKHLSHYPLTFEAFEHTEIVKRVDLIFFATPPGISGKWAQSFVQAGKYVVDLSGDFRLESSSTYEKWYQLPAPQRINIQPAVYGLSEWFRESIQRSPFISNPGCFPTASLLALAPLLNQQAISTTDIFIDAKSGISGAGRKVLQPFQFSESNENLRAYKALYHQHIPEIEQIGAKLAKEEIRVQFVPHLVPMNRGILVTIYVTPLLPLTDQDLVELYHDAYRHAPFVRIRSHEYPTTKEVHGSNYCDIGFFKDDRTHRIILFAAIDNLMKGAASQAIQNINIRMGWKEECGLHFMPLYP</sequence>
<dbReference type="SUPFAM" id="SSF55347">
    <property type="entry name" value="Glyceraldehyde-3-phosphate dehydrogenase-like, C-terminal domain"/>
    <property type="match status" value="1"/>
</dbReference>
<dbReference type="GO" id="GO:0051287">
    <property type="term" value="F:NAD binding"/>
    <property type="evidence" value="ECO:0007669"/>
    <property type="project" value="InterPro"/>
</dbReference>
<dbReference type="RefSeq" id="WP_191140453.1">
    <property type="nucleotide sequence ID" value="NZ_JACXAG020000006.1"/>
</dbReference>
<evidence type="ECO:0000256" key="3">
    <source>
        <dbReference type="ARBA" id="ARBA00022605"/>
    </source>
</evidence>
<dbReference type="CDD" id="cd17895">
    <property type="entry name" value="AGPR_1_N"/>
    <property type="match status" value="1"/>
</dbReference>
<dbReference type="InterPro" id="IPR058924">
    <property type="entry name" value="AGPR_dimerisation_dom"/>
</dbReference>
<comment type="pathway">
    <text evidence="1 7">Amino-acid biosynthesis; L-arginine biosynthesis; N(2)-acetyl-L-ornithine from L-glutamate: step 3/4.</text>
</comment>
<evidence type="ECO:0000256" key="2">
    <source>
        <dbReference type="ARBA" id="ARBA00022571"/>
    </source>
</evidence>
<evidence type="ECO:0000256" key="8">
    <source>
        <dbReference type="PROSITE-ProRule" id="PRU10010"/>
    </source>
</evidence>
<keyword evidence="3 7" id="KW-0028">Amino-acid biosynthesis</keyword>
<evidence type="ECO:0000256" key="4">
    <source>
        <dbReference type="ARBA" id="ARBA00022857"/>
    </source>
</evidence>
<dbReference type="Pfam" id="PF22698">
    <property type="entry name" value="Semialdhyde_dhC_1"/>
    <property type="match status" value="1"/>
</dbReference>
<dbReference type="GO" id="GO:0006526">
    <property type="term" value="P:L-arginine biosynthetic process"/>
    <property type="evidence" value="ECO:0007669"/>
    <property type="project" value="UniProtKB-UniRule"/>
</dbReference>
<dbReference type="Gene3D" id="3.40.50.720">
    <property type="entry name" value="NAD(P)-binding Rossmann-like Domain"/>
    <property type="match status" value="1"/>
</dbReference>
<keyword evidence="11" id="KW-1185">Reference proteome</keyword>
<dbReference type="InterPro" id="IPR000706">
    <property type="entry name" value="AGPR_type-1"/>
</dbReference>
<gene>
    <name evidence="7" type="primary">argC</name>
    <name evidence="10" type="ORF">IC620_09195</name>
</gene>
<evidence type="ECO:0000259" key="9">
    <source>
        <dbReference type="SMART" id="SM00859"/>
    </source>
</evidence>
<evidence type="ECO:0000256" key="1">
    <source>
        <dbReference type="ARBA" id="ARBA00004862"/>
    </source>
</evidence>
<dbReference type="Gene3D" id="3.30.360.10">
    <property type="entry name" value="Dihydrodipicolinate Reductase, domain 2"/>
    <property type="match status" value="1"/>
</dbReference>
<comment type="subcellular location">
    <subcellularLocation>
        <location evidence="7">Cytoplasm</location>
    </subcellularLocation>
</comment>
<reference evidence="10" key="1">
    <citation type="submission" date="2020-09" db="EMBL/GenBank/DDBJ databases">
        <title>A novel bacterium of genus Hazenella, isolated from South China Sea.</title>
        <authorList>
            <person name="Huang H."/>
            <person name="Mo K."/>
            <person name="Hu Y."/>
        </authorList>
    </citation>
    <scope>NUCLEOTIDE SEQUENCE</scope>
    <source>
        <strain evidence="10">IB182357</strain>
    </source>
</reference>
<dbReference type="GO" id="GO:0070401">
    <property type="term" value="F:NADP+ binding"/>
    <property type="evidence" value="ECO:0007669"/>
    <property type="project" value="InterPro"/>
</dbReference>
<dbReference type="InterPro" id="IPR050085">
    <property type="entry name" value="AGPR"/>
</dbReference>
<dbReference type="Pfam" id="PF01118">
    <property type="entry name" value="Semialdhyde_dh"/>
    <property type="match status" value="1"/>
</dbReference>
<feature type="active site" evidence="7 8">
    <location>
        <position position="151"/>
    </location>
</feature>
<dbReference type="InterPro" id="IPR023013">
    <property type="entry name" value="AGPR_AS"/>
</dbReference>
<dbReference type="SMART" id="SM00859">
    <property type="entry name" value="Semialdhyde_dh"/>
    <property type="match status" value="1"/>
</dbReference>
<evidence type="ECO:0000313" key="11">
    <source>
        <dbReference type="Proteomes" id="UP000661691"/>
    </source>
</evidence>
<organism evidence="10 11">
    <name type="scientific">Polycladospora coralii</name>
    <dbReference type="NCBI Taxonomy" id="2771432"/>
    <lineage>
        <taxon>Bacteria</taxon>
        <taxon>Bacillati</taxon>
        <taxon>Bacillota</taxon>
        <taxon>Bacilli</taxon>
        <taxon>Bacillales</taxon>
        <taxon>Thermoactinomycetaceae</taxon>
        <taxon>Polycladospora</taxon>
    </lineage>
</organism>
<protein>
    <recommendedName>
        <fullName evidence="7">N-acetyl-gamma-glutamyl-phosphate reductase</fullName>
        <shortName evidence="7">AGPR</shortName>
        <ecNumber evidence="7">1.2.1.38</ecNumber>
    </recommendedName>
    <alternativeName>
        <fullName evidence="7">N-acetyl-glutamate semialdehyde dehydrogenase</fullName>
        <shortName evidence="7">NAGSA dehydrogenase</shortName>
    </alternativeName>
</protein>
<dbReference type="EMBL" id="JACXAH010000011">
    <property type="protein sequence ID" value="MBD1372528.1"/>
    <property type="molecule type" value="Genomic_DNA"/>
</dbReference>
<feature type="domain" description="Semialdehyde dehydrogenase NAD-binding" evidence="9">
    <location>
        <begin position="5"/>
        <end position="143"/>
    </location>
</feature>
<dbReference type="Proteomes" id="UP000661691">
    <property type="component" value="Unassembled WGS sequence"/>
</dbReference>
<proteinExistence type="inferred from homology"/>
<dbReference type="GO" id="GO:0003942">
    <property type="term" value="F:N-acetyl-gamma-glutamyl-phosphate reductase activity"/>
    <property type="evidence" value="ECO:0007669"/>
    <property type="project" value="UniProtKB-UniRule"/>
</dbReference>
<dbReference type="GO" id="GO:0005737">
    <property type="term" value="C:cytoplasm"/>
    <property type="evidence" value="ECO:0007669"/>
    <property type="project" value="UniProtKB-SubCell"/>
</dbReference>
<keyword evidence="5 7" id="KW-0560">Oxidoreductase</keyword>
<dbReference type="HAMAP" id="MF_00150">
    <property type="entry name" value="ArgC_type1"/>
    <property type="match status" value="1"/>
</dbReference>
<evidence type="ECO:0000256" key="6">
    <source>
        <dbReference type="ARBA" id="ARBA00050557"/>
    </source>
</evidence>
<keyword evidence="2 7" id="KW-0055">Arginine biosynthesis</keyword>
<dbReference type="AlphaFoldDB" id="A0A926NFT5"/>
<dbReference type="InterPro" id="IPR036291">
    <property type="entry name" value="NAD(P)-bd_dom_sf"/>
</dbReference>
<dbReference type="CDD" id="cd23934">
    <property type="entry name" value="AGPR_1_C"/>
    <property type="match status" value="1"/>
</dbReference>
<evidence type="ECO:0000256" key="5">
    <source>
        <dbReference type="ARBA" id="ARBA00023002"/>
    </source>
</evidence>
<keyword evidence="4 7" id="KW-0521">NADP</keyword>
<dbReference type="PANTHER" id="PTHR32338:SF10">
    <property type="entry name" value="N-ACETYL-GAMMA-GLUTAMYL-PHOSPHATE REDUCTASE, CHLOROPLASTIC-RELATED"/>
    <property type="match status" value="1"/>
</dbReference>
<comment type="function">
    <text evidence="7">Catalyzes the NADPH-dependent reduction of N-acetyl-5-glutamyl phosphate to yield N-acetyl-L-glutamate 5-semialdehyde.</text>
</comment>
<evidence type="ECO:0000256" key="7">
    <source>
        <dbReference type="HAMAP-Rule" id="MF_00150"/>
    </source>
</evidence>
<name>A0A926NFT5_9BACL</name>
<comment type="caution">
    <text evidence="10">The sequence shown here is derived from an EMBL/GenBank/DDBJ whole genome shotgun (WGS) entry which is preliminary data.</text>
</comment>
<dbReference type="EC" id="1.2.1.38" evidence="7"/>
<dbReference type="SUPFAM" id="SSF51735">
    <property type="entry name" value="NAD(P)-binding Rossmann-fold domains"/>
    <property type="match status" value="1"/>
</dbReference>
<accession>A0A926NFT5</accession>